<feature type="transmembrane region" description="Helical" evidence="7">
    <location>
        <begin position="650"/>
        <end position="669"/>
    </location>
</feature>
<feature type="transmembrane region" description="Helical" evidence="7">
    <location>
        <begin position="540"/>
        <end position="562"/>
    </location>
</feature>
<feature type="domain" description="Membrane transport protein MMPL" evidence="8">
    <location>
        <begin position="425"/>
        <end position="719"/>
    </location>
</feature>
<feature type="transmembrane region" description="Helical" evidence="7">
    <location>
        <begin position="16"/>
        <end position="34"/>
    </location>
</feature>
<feature type="transmembrane region" description="Helical" evidence="7">
    <location>
        <begin position="606"/>
        <end position="629"/>
    </location>
</feature>
<feature type="domain" description="Membrane transport protein MMPL" evidence="8">
    <location>
        <begin position="45"/>
        <end position="377"/>
    </location>
</feature>
<dbReference type="InterPro" id="IPR004869">
    <property type="entry name" value="MMPL_dom"/>
</dbReference>
<dbReference type="InterPro" id="IPR050545">
    <property type="entry name" value="Mycobact_MmpL"/>
</dbReference>
<feature type="transmembrane region" description="Helical" evidence="7">
    <location>
        <begin position="309"/>
        <end position="333"/>
    </location>
</feature>
<dbReference type="PANTHER" id="PTHR33406">
    <property type="entry name" value="MEMBRANE PROTEIN MJ1562-RELATED"/>
    <property type="match status" value="1"/>
</dbReference>
<comment type="similarity">
    <text evidence="2">Belongs to the resistance-nodulation-cell division (RND) (TC 2.A.6) family. MmpL subfamily.</text>
</comment>
<reference evidence="9 10" key="1">
    <citation type="submission" date="2023-12" db="EMBL/GenBank/DDBJ databases">
        <title>novel species in genus Nocarida.</title>
        <authorList>
            <person name="Li Z."/>
        </authorList>
    </citation>
    <scope>NUCLEOTIDE SEQUENCE [LARGE SCALE GENOMIC DNA]</scope>
    <source>
        <strain evidence="9 10">CDC186</strain>
    </source>
</reference>
<gene>
    <name evidence="9" type="ORF">U3653_30425</name>
</gene>
<feature type="transmembrane region" description="Helical" evidence="7">
    <location>
        <begin position="282"/>
        <end position="303"/>
    </location>
</feature>
<evidence type="ECO:0000256" key="6">
    <source>
        <dbReference type="ARBA" id="ARBA00023136"/>
    </source>
</evidence>
<dbReference type="Pfam" id="PF03176">
    <property type="entry name" value="MMPL"/>
    <property type="match status" value="2"/>
</dbReference>
<proteinExistence type="inferred from homology"/>
<evidence type="ECO:0000259" key="8">
    <source>
        <dbReference type="Pfam" id="PF03176"/>
    </source>
</evidence>
<evidence type="ECO:0000256" key="5">
    <source>
        <dbReference type="ARBA" id="ARBA00022989"/>
    </source>
</evidence>
<sequence length="738" mass="77661">MLVGLARLATRRPRSVLYGALLIGIVCVALGWSAPAHLKSGGYIPSDTESAEVAAFLNREFPGAAPNLVLLVTAPDGLDGPAARTVGERVTAQLRGRDDVDAVQSYWELPPDLRQALRGNDGRDGLVLAHVTGDDTDAPKRAGAIAEQVGGDFDGVTVRAGGQAVAFDEMSHRIVTDLLITEAIAIPLTGLALILVFGSLTAALVPLAVGVFNIFATLPILRLLTEVGDVSIFALNMMSALGFAVAIDSSLFMVSRFREELAAGHDTAAAVSRTARTAGRTVLFSGVVIALSLSTLLVFPLYFLRSLAYAGLAVLGAAVFTTLLLVPAALALLGPRVDALDLRVLLRRRFRRPRPEPVELTATRWYRSVRLVMRHPAVAALAVIALLLVLGSPFLSIRFGAADDRVIAGASSHVVGDALRTGFRENAMAGVVVAMPGYRGGDTDIAAYAQRLSRVEHVTSVLSAAGVYAGGLKVAAAPPGLRDDAGTYLRVGTRLDPYSPAAIAQLDQVRAVPAPGRALLGGAAAESVDTLDALAAKVPVAVVVIALSTLVVLFFFTGSVLLPIKALLLNTLSLAATFGAMVWIFQDGHLAGLLGFTPTGYLVPTMPILMFCIAFGVSMDYEVFLLSRIREEWLSTGDNTRAVATGVARTARIFTAAACLMAIAFAGMVTSHVSFIQLFGLGLTLAVLSDATLIRGVLAPALMRLLGAANWWAPRRLAAWHQRIEIPETSAALEPVPK</sequence>
<evidence type="ECO:0000256" key="4">
    <source>
        <dbReference type="ARBA" id="ARBA00022692"/>
    </source>
</evidence>
<name>A0ABU6B401_9NOCA</name>
<accession>A0ABU6B401</accession>
<feature type="transmembrane region" description="Helical" evidence="7">
    <location>
        <begin position="567"/>
        <end position="586"/>
    </location>
</feature>
<evidence type="ECO:0000256" key="7">
    <source>
        <dbReference type="SAM" id="Phobius"/>
    </source>
</evidence>
<dbReference type="PANTHER" id="PTHR33406:SF11">
    <property type="entry name" value="MEMBRANE PROTEIN SCO6666-RELATED"/>
    <property type="match status" value="1"/>
</dbReference>
<keyword evidence="4 7" id="KW-0812">Transmembrane</keyword>
<dbReference type="Gene3D" id="1.20.1640.10">
    <property type="entry name" value="Multidrug efflux transporter AcrB transmembrane domain"/>
    <property type="match status" value="2"/>
</dbReference>
<evidence type="ECO:0000313" key="10">
    <source>
        <dbReference type="Proteomes" id="UP001348098"/>
    </source>
</evidence>
<comment type="subcellular location">
    <subcellularLocation>
        <location evidence="1">Cell membrane</location>
        <topology evidence="1">Multi-pass membrane protein</topology>
    </subcellularLocation>
</comment>
<comment type="caution">
    <text evidence="9">The sequence shown here is derived from an EMBL/GenBank/DDBJ whole genome shotgun (WGS) entry which is preliminary data.</text>
</comment>
<evidence type="ECO:0000313" key="9">
    <source>
        <dbReference type="EMBL" id="MEB3514361.1"/>
    </source>
</evidence>
<protein>
    <submittedName>
        <fullName evidence="9">MMPL family transporter</fullName>
    </submittedName>
</protein>
<feature type="transmembrane region" description="Helical" evidence="7">
    <location>
        <begin position="230"/>
        <end position="254"/>
    </location>
</feature>
<evidence type="ECO:0000256" key="1">
    <source>
        <dbReference type="ARBA" id="ARBA00004651"/>
    </source>
</evidence>
<keyword evidence="10" id="KW-1185">Reference proteome</keyword>
<evidence type="ECO:0000256" key="2">
    <source>
        <dbReference type="ARBA" id="ARBA00010157"/>
    </source>
</evidence>
<keyword evidence="3" id="KW-1003">Cell membrane</keyword>
<feature type="transmembrane region" description="Helical" evidence="7">
    <location>
        <begin position="204"/>
        <end position="224"/>
    </location>
</feature>
<dbReference type="RefSeq" id="WP_195083072.1">
    <property type="nucleotide sequence ID" value="NZ_JAYESH010000019.1"/>
</dbReference>
<keyword evidence="5 7" id="KW-1133">Transmembrane helix</keyword>
<dbReference type="SUPFAM" id="SSF82866">
    <property type="entry name" value="Multidrug efflux transporter AcrB transmembrane domain"/>
    <property type="match status" value="2"/>
</dbReference>
<keyword evidence="6 7" id="KW-0472">Membrane</keyword>
<evidence type="ECO:0000256" key="3">
    <source>
        <dbReference type="ARBA" id="ARBA00022475"/>
    </source>
</evidence>
<dbReference type="EMBL" id="JAYKYQ010000017">
    <property type="protein sequence ID" value="MEB3514361.1"/>
    <property type="molecule type" value="Genomic_DNA"/>
</dbReference>
<feature type="transmembrane region" description="Helical" evidence="7">
    <location>
        <begin position="377"/>
        <end position="395"/>
    </location>
</feature>
<dbReference type="Proteomes" id="UP001348098">
    <property type="component" value="Unassembled WGS sequence"/>
</dbReference>
<organism evidence="9 10">
    <name type="scientific">Nocardia implantans</name>
    <dbReference type="NCBI Taxonomy" id="3108168"/>
    <lineage>
        <taxon>Bacteria</taxon>
        <taxon>Bacillati</taxon>
        <taxon>Actinomycetota</taxon>
        <taxon>Actinomycetes</taxon>
        <taxon>Mycobacteriales</taxon>
        <taxon>Nocardiaceae</taxon>
        <taxon>Nocardia</taxon>
    </lineage>
</organism>